<reference evidence="8 9" key="1">
    <citation type="journal article" date="2007" name="Int. J. Syst. Evol. Microbiol.">
        <title>Natronorubrum sulfidifaciens sp. nov., an extremely haloalkaliphilic archaeon isolated from Aiding salt lake in Xin-Jiang, China.</title>
        <authorList>
            <person name="Cui H.L."/>
            <person name="Tohty D."/>
            <person name="Liu H.C."/>
            <person name="Liu S.J."/>
            <person name="Oren A."/>
            <person name="Zhou P.J."/>
        </authorList>
    </citation>
    <scope>NUCLEOTIDE SEQUENCE [LARGE SCALE GENOMIC DNA]</scope>
    <source>
        <strain evidence="8 9">7-3</strain>
        <plasmid evidence="8">unnamed2</plasmid>
    </source>
</reference>
<keyword evidence="9" id="KW-1185">Reference proteome</keyword>
<dbReference type="InterPro" id="IPR051401">
    <property type="entry name" value="GtrA_CellWall_Glycosyl"/>
</dbReference>
<keyword evidence="5 6" id="KW-0472">Membrane</keyword>
<dbReference type="GeneID" id="42303176"/>
<feature type="domain" description="GtrA/DPMS transmembrane" evidence="7">
    <location>
        <begin position="20"/>
        <end position="139"/>
    </location>
</feature>
<evidence type="ECO:0000256" key="3">
    <source>
        <dbReference type="ARBA" id="ARBA00022692"/>
    </source>
</evidence>
<dbReference type="EMBL" id="CP045490">
    <property type="protein sequence ID" value="QFU84647.1"/>
    <property type="molecule type" value="Genomic_DNA"/>
</dbReference>
<feature type="transmembrane region" description="Helical" evidence="6">
    <location>
        <begin position="90"/>
        <end position="108"/>
    </location>
</feature>
<dbReference type="GO" id="GO:0005886">
    <property type="term" value="C:plasma membrane"/>
    <property type="evidence" value="ECO:0007669"/>
    <property type="project" value="TreeGrafter"/>
</dbReference>
<accession>A0A5P9P9H2</accession>
<evidence type="ECO:0000259" key="7">
    <source>
        <dbReference type="Pfam" id="PF04138"/>
    </source>
</evidence>
<geneLocation type="plasmid" evidence="8 9">
    <name>unnamed2</name>
</geneLocation>
<evidence type="ECO:0000313" key="8">
    <source>
        <dbReference type="EMBL" id="QFU84647.1"/>
    </source>
</evidence>
<keyword evidence="4 6" id="KW-1133">Transmembrane helix</keyword>
<feature type="transmembrane region" description="Helical" evidence="6">
    <location>
        <begin position="114"/>
        <end position="133"/>
    </location>
</feature>
<keyword evidence="8" id="KW-0614">Plasmid</keyword>
<name>A0A5P9P9H2_9EURY</name>
<dbReference type="GO" id="GO:0000271">
    <property type="term" value="P:polysaccharide biosynthetic process"/>
    <property type="evidence" value="ECO:0007669"/>
    <property type="project" value="InterPro"/>
</dbReference>
<protein>
    <submittedName>
        <fullName evidence="8">GtrA family protein</fullName>
    </submittedName>
</protein>
<dbReference type="OrthoDB" id="198107at2157"/>
<dbReference type="KEGG" id="nas:GCU68_19145"/>
<dbReference type="PANTHER" id="PTHR38459:SF1">
    <property type="entry name" value="PROPHAGE BACTOPRENOL-LINKED GLUCOSE TRANSLOCASE HOMOLOG"/>
    <property type="match status" value="1"/>
</dbReference>
<evidence type="ECO:0000256" key="6">
    <source>
        <dbReference type="SAM" id="Phobius"/>
    </source>
</evidence>
<dbReference type="RefSeq" id="WP_152944207.1">
    <property type="nucleotide sequence ID" value="NZ_CP045490.1"/>
</dbReference>
<comment type="similarity">
    <text evidence="2">Belongs to the GtrA family.</text>
</comment>
<evidence type="ECO:0000313" key="9">
    <source>
        <dbReference type="Proteomes" id="UP000326170"/>
    </source>
</evidence>
<comment type="subcellular location">
    <subcellularLocation>
        <location evidence="1">Membrane</location>
        <topology evidence="1">Multi-pass membrane protein</topology>
    </subcellularLocation>
</comment>
<dbReference type="InterPro" id="IPR007267">
    <property type="entry name" value="GtrA_DPMS_TM"/>
</dbReference>
<keyword evidence="3 6" id="KW-0812">Transmembrane</keyword>
<organism evidence="8 9">
    <name type="scientific">Natronorubrum aibiense</name>
    <dbReference type="NCBI Taxonomy" id="348826"/>
    <lineage>
        <taxon>Archaea</taxon>
        <taxon>Methanobacteriati</taxon>
        <taxon>Methanobacteriota</taxon>
        <taxon>Stenosarchaea group</taxon>
        <taxon>Halobacteria</taxon>
        <taxon>Halobacteriales</taxon>
        <taxon>Natrialbaceae</taxon>
        <taxon>Natronorubrum</taxon>
    </lineage>
</organism>
<dbReference type="Proteomes" id="UP000326170">
    <property type="component" value="Plasmid unnamed2"/>
</dbReference>
<evidence type="ECO:0000256" key="1">
    <source>
        <dbReference type="ARBA" id="ARBA00004141"/>
    </source>
</evidence>
<proteinExistence type="inferred from homology"/>
<sequence length="140" mass="15839">MVRSFLRNLYSGPIAPQLRRFVIVGIVAAGVQMVLLWAFVDRAGLYYLLGALIAIELTIILSYVLNNAWTFRASQNTGRIEYFVGLLKTNVVRGTAIPIQLGILFLFVEWLRTPYLLANGIAIALSGIYRYVLDKRWTWG</sequence>
<evidence type="ECO:0000256" key="5">
    <source>
        <dbReference type="ARBA" id="ARBA00023136"/>
    </source>
</evidence>
<feature type="transmembrane region" description="Helical" evidence="6">
    <location>
        <begin position="46"/>
        <end position="69"/>
    </location>
</feature>
<dbReference type="PANTHER" id="PTHR38459">
    <property type="entry name" value="PROPHAGE BACTOPRENOL-LINKED GLUCOSE TRANSLOCASE HOMOLOG"/>
    <property type="match status" value="1"/>
</dbReference>
<dbReference type="AlphaFoldDB" id="A0A5P9P9H2"/>
<gene>
    <name evidence="8" type="ORF">GCU68_19145</name>
</gene>
<dbReference type="Pfam" id="PF04138">
    <property type="entry name" value="GtrA_DPMS_TM"/>
    <property type="match status" value="1"/>
</dbReference>
<feature type="transmembrane region" description="Helical" evidence="6">
    <location>
        <begin position="21"/>
        <end position="40"/>
    </location>
</feature>
<evidence type="ECO:0000256" key="4">
    <source>
        <dbReference type="ARBA" id="ARBA00022989"/>
    </source>
</evidence>
<evidence type="ECO:0000256" key="2">
    <source>
        <dbReference type="ARBA" id="ARBA00009399"/>
    </source>
</evidence>